<reference evidence="3 4" key="1">
    <citation type="journal article" date="2010" name="J. Bacteriol.">
        <title>Genome sequences of Oceanicola granulosus HTCC2516(T) and Oceanicola batsensis HTCC2597(TDelta).</title>
        <authorList>
            <person name="Thrash J.C."/>
            <person name="Cho J.C."/>
            <person name="Vergin K.L."/>
            <person name="Giovannoni S.J."/>
        </authorList>
    </citation>
    <scope>NUCLEOTIDE SEQUENCE [LARGE SCALE GENOMIC DNA]</scope>
    <source>
        <strain evidence="4">ATCC BAA-863 / DSM 15984 / KCTC 12145 / HTCC2597</strain>
    </source>
</reference>
<evidence type="ECO:0000256" key="1">
    <source>
        <dbReference type="ARBA" id="ARBA00022723"/>
    </source>
</evidence>
<organism evidence="3 4">
    <name type="scientific">Pseudooceanicola batsensis (strain ATCC BAA-863 / DSM 15984 / KCTC 12145 / HTCC2597)</name>
    <name type="common">Oceanicola batsensis</name>
    <dbReference type="NCBI Taxonomy" id="252305"/>
    <lineage>
        <taxon>Bacteria</taxon>
        <taxon>Pseudomonadati</taxon>
        <taxon>Pseudomonadota</taxon>
        <taxon>Alphaproteobacteria</taxon>
        <taxon>Rhodobacterales</taxon>
        <taxon>Paracoccaceae</taxon>
        <taxon>Pseudooceanicola</taxon>
    </lineage>
</organism>
<evidence type="ECO:0000313" key="3">
    <source>
        <dbReference type="EMBL" id="EAQ02570.1"/>
    </source>
</evidence>
<dbReference type="Gene3D" id="3.90.850.10">
    <property type="entry name" value="Fumarylacetoacetase-like, C-terminal domain"/>
    <property type="match status" value="1"/>
</dbReference>
<dbReference type="Proteomes" id="UP000004318">
    <property type="component" value="Unassembled WGS sequence"/>
</dbReference>
<dbReference type="PANTHER" id="PTHR11820:SF8">
    <property type="entry name" value="BLL6360 PROTEIN"/>
    <property type="match status" value="1"/>
</dbReference>
<sequence length="66" mass="7242">MVYKVPHLIAYCSNLMSFQPGDIISIGTPPWVGMGLDPQLYLKGCEVMRFGIAGLGEQLQAVRKSD</sequence>
<dbReference type="InterPro" id="IPR036663">
    <property type="entry name" value="Fumarylacetoacetase_C_sf"/>
</dbReference>
<dbReference type="AlphaFoldDB" id="A3TZT9"/>
<evidence type="ECO:0000259" key="2">
    <source>
        <dbReference type="Pfam" id="PF01557"/>
    </source>
</evidence>
<keyword evidence="3" id="KW-0378">Hydrolase</keyword>
<dbReference type="GO" id="GO:0016787">
    <property type="term" value="F:hydrolase activity"/>
    <property type="evidence" value="ECO:0007669"/>
    <property type="project" value="UniProtKB-KW"/>
</dbReference>
<protein>
    <submittedName>
        <fullName evidence="3">Fumarylacetoacetate hydrolase family protein</fullName>
    </submittedName>
</protein>
<dbReference type="InterPro" id="IPR011234">
    <property type="entry name" value="Fumarylacetoacetase-like_C"/>
</dbReference>
<feature type="domain" description="Fumarylacetoacetase-like C-terminal" evidence="2">
    <location>
        <begin position="1"/>
        <end position="62"/>
    </location>
</feature>
<dbReference type="HOGENOM" id="CLU_028458_7_0_5"/>
<dbReference type="STRING" id="252305.OB2597_17677"/>
<name>A3TZT9_PSEBH</name>
<dbReference type="EMBL" id="AAMO01000007">
    <property type="protein sequence ID" value="EAQ02570.1"/>
    <property type="molecule type" value="Genomic_DNA"/>
</dbReference>
<keyword evidence="1" id="KW-0479">Metal-binding</keyword>
<dbReference type="GO" id="GO:0046872">
    <property type="term" value="F:metal ion binding"/>
    <property type="evidence" value="ECO:0007669"/>
    <property type="project" value="UniProtKB-KW"/>
</dbReference>
<gene>
    <name evidence="3" type="ORF">OB2597_17677</name>
</gene>
<dbReference type="PANTHER" id="PTHR11820">
    <property type="entry name" value="ACYLPYRUVASE"/>
    <property type="match status" value="1"/>
</dbReference>
<dbReference type="Pfam" id="PF01557">
    <property type="entry name" value="FAA_hydrolase"/>
    <property type="match status" value="1"/>
</dbReference>
<proteinExistence type="predicted"/>
<accession>A3TZT9</accession>
<dbReference type="SUPFAM" id="SSF56529">
    <property type="entry name" value="FAH"/>
    <property type="match status" value="1"/>
</dbReference>
<comment type="caution">
    <text evidence="3">The sequence shown here is derived from an EMBL/GenBank/DDBJ whole genome shotgun (WGS) entry which is preliminary data.</text>
</comment>
<evidence type="ECO:0000313" key="4">
    <source>
        <dbReference type="Proteomes" id="UP000004318"/>
    </source>
</evidence>
<keyword evidence="4" id="KW-1185">Reference proteome</keyword>